<evidence type="ECO:0000256" key="3">
    <source>
        <dbReference type="ARBA" id="ARBA00022989"/>
    </source>
</evidence>
<comment type="caution">
    <text evidence="7">The sequence shown here is derived from an EMBL/GenBank/DDBJ whole genome shotgun (WGS) entry which is preliminary data.</text>
</comment>
<evidence type="ECO:0000256" key="5">
    <source>
        <dbReference type="SAM" id="Phobius"/>
    </source>
</evidence>
<dbReference type="RefSeq" id="WP_232319299.1">
    <property type="nucleotide sequence ID" value="NZ_BJZS01000073.1"/>
</dbReference>
<feature type="transmembrane region" description="Helical" evidence="5">
    <location>
        <begin position="15"/>
        <end position="36"/>
    </location>
</feature>
<feature type="transmembrane region" description="Helical" evidence="5">
    <location>
        <begin position="107"/>
        <end position="129"/>
    </location>
</feature>
<feature type="transmembrane region" description="Helical" evidence="5">
    <location>
        <begin position="306"/>
        <end position="327"/>
    </location>
</feature>
<feature type="domain" description="Major facilitator superfamily (MFS) profile" evidence="6">
    <location>
        <begin position="14"/>
        <end position="395"/>
    </location>
</feature>
<evidence type="ECO:0000256" key="1">
    <source>
        <dbReference type="ARBA" id="ARBA00004651"/>
    </source>
</evidence>
<accession>A0A512IES7</accession>
<dbReference type="GO" id="GO:0022857">
    <property type="term" value="F:transmembrane transporter activity"/>
    <property type="evidence" value="ECO:0007669"/>
    <property type="project" value="InterPro"/>
</dbReference>
<keyword evidence="8" id="KW-1185">Reference proteome</keyword>
<dbReference type="PANTHER" id="PTHR23523:SF2">
    <property type="entry name" value="2-NITROIMIDAZOLE TRANSPORTER"/>
    <property type="match status" value="1"/>
</dbReference>
<feature type="transmembrane region" description="Helical" evidence="5">
    <location>
        <begin position="372"/>
        <end position="391"/>
    </location>
</feature>
<dbReference type="AlphaFoldDB" id="A0A512IES7"/>
<sequence>MLTDASPATARRARLGLGFLGVLLIGVNLRVGFVTVGPLLEEISRDLGISAGQAGLLTGLPLAMFALFSPVAPAVAARTGLDRALWLSLLLLAAGIVGRSAPVPGAVWLGTALVGIGIAFLNVLLPSLVKREFPQRVSQVTGLYTSVQGAVAAAGSALVVPIAHAGAGGWRLALAVWAVLAVLALVLLLPWLRQRTAAGPHETAADRFRSPWRSALGWQVTLFMGLQSVAFYVYMAWLPSIERSHGVSATTAGTHMALFLLVGMAASLSSGALMHRFGDQRAVAFGGAALALASYAGLAAAPALVLLWVVLGAAGCGSLIVVALSLFSLRSSSHQQAAALSGMAQSVGYGLAAVGPAVFGVLYDAGGRWEPPLLIMAGLMVVLCGVALLVGRDRVIPPPA</sequence>
<reference evidence="7 8" key="1">
    <citation type="submission" date="2019-07" db="EMBL/GenBank/DDBJ databases">
        <title>Whole genome shotgun sequence of Kocuria turfanensis NBRC 107627.</title>
        <authorList>
            <person name="Hosoyama A."/>
            <person name="Uohara A."/>
            <person name="Ohji S."/>
            <person name="Ichikawa N."/>
        </authorList>
    </citation>
    <scope>NUCLEOTIDE SEQUENCE [LARGE SCALE GENOMIC DNA]</scope>
    <source>
        <strain evidence="7 8">NBRC 107627</strain>
    </source>
</reference>
<keyword evidence="2 5" id="KW-0812">Transmembrane</keyword>
<evidence type="ECO:0000259" key="6">
    <source>
        <dbReference type="PROSITE" id="PS50850"/>
    </source>
</evidence>
<feature type="transmembrane region" description="Helical" evidence="5">
    <location>
        <begin position="56"/>
        <end position="77"/>
    </location>
</feature>
<feature type="transmembrane region" description="Helical" evidence="5">
    <location>
        <begin position="169"/>
        <end position="192"/>
    </location>
</feature>
<proteinExistence type="predicted"/>
<organism evidence="7 8">
    <name type="scientific">Kocuria turfanensis</name>
    <dbReference type="NCBI Taxonomy" id="388357"/>
    <lineage>
        <taxon>Bacteria</taxon>
        <taxon>Bacillati</taxon>
        <taxon>Actinomycetota</taxon>
        <taxon>Actinomycetes</taxon>
        <taxon>Micrococcales</taxon>
        <taxon>Micrococcaceae</taxon>
        <taxon>Kocuria</taxon>
    </lineage>
</organism>
<evidence type="ECO:0000256" key="4">
    <source>
        <dbReference type="ARBA" id="ARBA00023136"/>
    </source>
</evidence>
<dbReference type="EMBL" id="BJZS01000073">
    <property type="protein sequence ID" value="GEO96196.1"/>
    <property type="molecule type" value="Genomic_DNA"/>
</dbReference>
<dbReference type="Proteomes" id="UP000321103">
    <property type="component" value="Unassembled WGS sequence"/>
</dbReference>
<feature type="transmembrane region" description="Helical" evidence="5">
    <location>
        <begin position="141"/>
        <end position="163"/>
    </location>
</feature>
<dbReference type="InterPro" id="IPR011701">
    <property type="entry name" value="MFS"/>
</dbReference>
<feature type="transmembrane region" description="Helical" evidence="5">
    <location>
        <begin position="347"/>
        <end position="366"/>
    </location>
</feature>
<dbReference type="Pfam" id="PF07690">
    <property type="entry name" value="MFS_1"/>
    <property type="match status" value="1"/>
</dbReference>
<dbReference type="GO" id="GO:0005886">
    <property type="term" value="C:plasma membrane"/>
    <property type="evidence" value="ECO:0007669"/>
    <property type="project" value="UniProtKB-SubCell"/>
</dbReference>
<feature type="transmembrane region" description="Helical" evidence="5">
    <location>
        <begin position="216"/>
        <end position="237"/>
    </location>
</feature>
<feature type="transmembrane region" description="Helical" evidence="5">
    <location>
        <begin position="257"/>
        <end position="275"/>
    </location>
</feature>
<dbReference type="InterPro" id="IPR020846">
    <property type="entry name" value="MFS_dom"/>
</dbReference>
<evidence type="ECO:0000313" key="7">
    <source>
        <dbReference type="EMBL" id="GEO96196.1"/>
    </source>
</evidence>
<feature type="transmembrane region" description="Helical" evidence="5">
    <location>
        <begin position="84"/>
        <end position="101"/>
    </location>
</feature>
<evidence type="ECO:0000256" key="2">
    <source>
        <dbReference type="ARBA" id="ARBA00022692"/>
    </source>
</evidence>
<dbReference type="PANTHER" id="PTHR23523">
    <property type="match status" value="1"/>
</dbReference>
<comment type="subcellular location">
    <subcellularLocation>
        <location evidence="1">Cell membrane</location>
        <topology evidence="1">Multi-pass membrane protein</topology>
    </subcellularLocation>
</comment>
<keyword evidence="3 5" id="KW-1133">Transmembrane helix</keyword>
<name>A0A512IES7_9MICC</name>
<dbReference type="STRING" id="388357.GCA_001580365_02420"/>
<protein>
    <submittedName>
        <fullName evidence="7">Cyanate transporter</fullName>
    </submittedName>
</protein>
<dbReference type="InterPro" id="IPR052524">
    <property type="entry name" value="MFS_Cyanate_Porter"/>
</dbReference>
<gene>
    <name evidence="7" type="ORF">KTU01_23190</name>
</gene>
<dbReference type="Gene3D" id="1.20.1250.20">
    <property type="entry name" value="MFS general substrate transporter like domains"/>
    <property type="match status" value="2"/>
</dbReference>
<keyword evidence="4 5" id="KW-0472">Membrane</keyword>
<dbReference type="InterPro" id="IPR036259">
    <property type="entry name" value="MFS_trans_sf"/>
</dbReference>
<evidence type="ECO:0000313" key="8">
    <source>
        <dbReference type="Proteomes" id="UP000321103"/>
    </source>
</evidence>
<feature type="transmembrane region" description="Helical" evidence="5">
    <location>
        <begin position="282"/>
        <end position="300"/>
    </location>
</feature>
<dbReference type="PROSITE" id="PS50850">
    <property type="entry name" value="MFS"/>
    <property type="match status" value="1"/>
</dbReference>
<dbReference type="SUPFAM" id="SSF103473">
    <property type="entry name" value="MFS general substrate transporter"/>
    <property type="match status" value="1"/>
</dbReference>